<evidence type="ECO:0000256" key="1">
    <source>
        <dbReference type="ARBA" id="ARBA00022801"/>
    </source>
</evidence>
<comment type="cofactor">
    <cofactor evidence="2">
        <name>Mn(2+)</name>
        <dbReference type="ChEBI" id="CHEBI:29035"/>
    </cofactor>
    <text evidence="2">The Mn(2+) ion enhances activity.</text>
</comment>
<accession>D9SX12</accession>
<evidence type="ECO:0000313" key="4">
    <source>
        <dbReference type="EMBL" id="ADL51373.1"/>
    </source>
</evidence>
<dbReference type="InterPro" id="IPR017439">
    <property type="entry name" value="Amidohydrolase"/>
</dbReference>
<evidence type="ECO:0000259" key="3">
    <source>
        <dbReference type="Pfam" id="PF07687"/>
    </source>
</evidence>
<dbReference type="GO" id="GO:0050118">
    <property type="term" value="F:N-acetyldiaminopimelate deacetylase activity"/>
    <property type="evidence" value="ECO:0007669"/>
    <property type="project" value="UniProtKB-EC"/>
</dbReference>
<keyword evidence="2" id="KW-0464">Manganese</keyword>
<evidence type="ECO:0000313" key="5">
    <source>
        <dbReference type="Proteomes" id="UP000002730"/>
    </source>
</evidence>
<keyword evidence="1 4" id="KW-0378">Hydrolase</keyword>
<protein>
    <submittedName>
        <fullName evidence="4">Amidohydrolase</fullName>
        <ecNumber evidence="4">3.5.1.47</ecNumber>
    </submittedName>
</protein>
<keyword evidence="5" id="KW-1185">Reference proteome</keyword>
<dbReference type="Pfam" id="PF07687">
    <property type="entry name" value="M20_dimer"/>
    <property type="match status" value="1"/>
</dbReference>
<dbReference type="GO" id="GO:0046872">
    <property type="term" value="F:metal ion binding"/>
    <property type="evidence" value="ECO:0007669"/>
    <property type="project" value="UniProtKB-KW"/>
</dbReference>
<evidence type="ECO:0000256" key="2">
    <source>
        <dbReference type="PIRSR" id="PIRSR005962-1"/>
    </source>
</evidence>
<keyword evidence="2" id="KW-0479">Metal-binding</keyword>
<dbReference type="EC" id="3.5.1.47" evidence="4"/>
<dbReference type="Gene3D" id="3.40.630.10">
    <property type="entry name" value="Zn peptidases"/>
    <property type="match status" value="1"/>
</dbReference>
<feature type="binding site" evidence="2">
    <location>
        <position position="363"/>
    </location>
    <ligand>
        <name>Mn(2+)</name>
        <dbReference type="ChEBI" id="CHEBI:29035"/>
        <label>2</label>
    </ligand>
</feature>
<reference evidence="4 5" key="1">
    <citation type="submission" date="2010-08" db="EMBL/GenBank/DDBJ databases">
        <title>Complete sequence of Clostridium cellulovorans 743B.</title>
        <authorList>
            <consortium name="US DOE Joint Genome Institute"/>
            <person name="Lucas S."/>
            <person name="Copeland A."/>
            <person name="Lapidus A."/>
            <person name="Cheng J.-F."/>
            <person name="Bruce D."/>
            <person name="Goodwin L."/>
            <person name="Pitluck S."/>
            <person name="Chertkov O."/>
            <person name="Detter J.C."/>
            <person name="Han C."/>
            <person name="Tapia R."/>
            <person name="Land M."/>
            <person name="Hauser L."/>
            <person name="Chang Y.-J."/>
            <person name="Jeffries C."/>
            <person name="Kyrpides N."/>
            <person name="Ivanova N."/>
            <person name="Mikhailova N."/>
            <person name="Hemme C.L."/>
            <person name="Woyke T."/>
        </authorList>
    </citation>
    <scope>NUCLEOTIDE SEQUENCE [LARGE SCALE GENOMIC DNA]</scope>
    <source>
        <strain evidence="5">ATCC 35296 / DSM 3052 / OCM 3 / 743B</strain>
    </source>
</reference>
<gene>
    <name evidence="4" type="ordered locus">Clocel_1627</name>
</gene>
<sequence length="391" mass="42136">MEFLKEALAIKDELIAARRDFHMYPELDFDLPRTSKKICEFLEKEGIEYFTVAKCGVVATIKGQLGEGKTIAVRADMDALPLEDRKQCNYKSTADSKMHACGHDAHTTIALGVAKVMNKNKDKFKGNVKILFEPAEETSGGATLMIEEGALENPTVDSVIGLHVAEDIPCGKAGIIYDIFNAASNPFTITIKGKGGHGAHPDSAVDPIVIAANVINALQTIVSREITPTDATVITIGFISGGTAQNIIPEEVKIGGIIRTIKPEHRELVTRRVPEITEGIVKAMRGTCEIKISEGYPCLINDNATVDLIKDAAEKVVGVENVIKLKAPSMGVESFAYFSNAKPSAFYVLGTRNEEKGIVHPAHGSLFDVDEDALPIGVAIQCTAAFEFLKG</sequence>
<feature type="binding site" evidence="2">
    <location>
        <position position="163"/>
    </location>
    <ligand>
        <name>Mn(2+)</name>
        <dbReference type="ChEBI" id="CHEBI:29035"/>
        <label>2</label>
    </ligand>
</feature>
<dbReference type="EMBL" id="CP002160">
    <property type="protein sequence ID" value="ADL51373.1"/>
    <property type="molecule type" value="Genomic_DNA"/>
</dbReference>
<dbReference type="Pfam" id="PF01546">
    <property type="entry name" value="Peptidase_M20"/>
    <property type="match status" value="1"/>
</dbReference>
<dbReference type="HOGENOM" id="CLU_023257_0_1_9"/>
<dbReference type="SUPFAM" id="SSF55031">
    <property type="entry name" value="Bacterial exopeptidase dimerisation domain"/>
    <property type="match status" value="1"/>
</dbReference>
<name>D9SX12_CLOC7</name>
<dbReference type="NCBIfam" id="TIGR01891">
    <property type="entry name" value="amidohydrolases"/>
    <property type="match status" value="1"/>
</dbReference>
<dbReference type="Proteomes" id="UP000002730">
    <property type="component" value="Chromosome"/>
</dbReference>
<feature type="binding site" evidence="2">
    <location>
        <position position="103"/>
    </location>
    <ligand>
        <name>Mn(2+)</name>
        <dbReference type="ChEBI" id="CHEBI:29035"/>
        <label>2</label>
    </ligand>
</feature>
<feature type="domain" description="Peptidase M20 dimerisation" evidence="3">
    <location>
        <begin position="187"/>
        <end position="273"/>
    </location>
</feature>
<dbReference type="OrthoDB" id="9776731at2"/>
<dbReference type="PIRSF" id="PIRSF005962">
    <property type="entry name" value="Pept_M20D_amidohydro"/>
    <property type="match status" value="1"/>
</dbReference>
<dbReference type="AlphaFoldDB" id="D9SX12"/>
<proteinExistence type="predicted"/>
<dbReference type="InterPro" id="IPR036264">
    <property type="entry name" value="Bact_exopeptidase_dim_dom"/>
</dbReference>
<dbReference type="FunFam" id="3.30.70.360:FF:000001">
    <property type="entry name" value="N-acetyldiaminopimelate deacetylase"/>
    <property type="match status" value="1"/>
</dbReference>
<dbReference type="SUPFAM" id="SSF53187">
    <property type="entry name" value="Zn-dependent exopeptidases"/>
    <property type="match status" value="1"/>
</dbReference>
<dbReference type="KEGG" id="ccb:Clocel_1627"/>
<dbReference type="eggNOG" id="COG1473">
    <property type="taxonomic scope" value="Bacteria"/>
</dbReference>
<dbReference type="Gene3D" id="3.30.70.360">
    <property type="match status" value="1"/>
</dbReference>
<dbReference type="STRING" id="573061.Clocel_1627"/>
<dbReference type="PANTHER" id="PTHR11014">
    <property type="entry name" value="PEPTIDASE M20 FAMILY MEMBER"/>
    <property type="match status" value="1"/>
</dbReference>
<dbReference type="GO" id="GO:0019877">
    <property type="term" value="P:diaminopimelate biosynthetic process"/>
    <property type="evidence" value="ECO:0007669"/>
    <property type="project" value="UniProtKB-ARBA"/>
</dbReference>
<dbReference type="InterPro" id="IPR002933">
    <property type="entry name" value="Peptidase_M20"/>
</dbReference>
<feature type="binding site" evidence="2">
    <location>
        <position position="137"/>
    </location>
    <ligand>
        <name>Mn(2+)</name>
        <dbReference type="ChEBI" id="CHEBI:29035"/>
        <label>2</label>
    </ligand>
</feature>
<dbReference type="PANTHER" id="PTHR11014:SF63">
    <property type="entry name" value="METALLOPEPTIDASE, PUTATIVE (AFU_ORTHOLOGUE AFUA_6G09600)-RELATED"/>
    <property type="match status" value="1"/>
</dbReference>
<organism evidence="4 5">
    <name type="scientific">Clostridium cellulovorans (strain ATCC 35296 / DSM 3052 / OCM 3 / 743B)</name>
    <dbReference type="NCBI Taxonomy" id="573061"/>
    <lineage>
        <taxon>Bacteria</taxon>
        <taxon>Bacillati</taxon>
        <taxon>Bacillota</taxon>
        <taxon>Clostridia</taxon>
        <taxon>Eubacteriales</taxon>
        <taxon>Clostridiaceae</taxon>
        <taxon>Clostridium</taxon>
    </lineage>
</organism>
<dbReference type="InterPro" id="IPR011650">
    <property type="entry name" value="Peptidase_M20_dimer"/>
</dbReference>
<dbReference type="RefSeq" id="WP_010077417.1">
    <property type="nucleotide sequence ID" value="NC_014393.1"/>
</dbReference>
<feature type="binding site" evidence="2">
    <location>
        <position position="101"/>
    </location>
    <ligand>
        <name>Mn(2+)</name>
        <dbReference type="ChEBI" id="CHEBI:29035"/>
        <label>2</label>
    </ligand>
</feature>